<gene>
    <name evidence="7" type="ORF">SAMN05660330_03629</name>
</gene>
<feature type="transmembrane region" description="Helical" evidence="6">
    <location>
        <begin position="317"/>
        <end position="338"/>
    </location>
</feature>
<evidence type="ECO:0000256" key="5">
    <source>
        <dbReference type="ARBA" id="ARBA00023136"/>
    </source>
</evidence>
<dbReference type="AlphaFoldDB" id="A0A1H0UMH9"/>
<feature type="transmembrane region" description="Helical" evidence="6">
    <location>
        <begin position="245"/>
        <end position="263"/>
    </location>
</feature>
<dbReference type="CDD" id="cd06581">
    <property type="entry name" value="TM_PBP1_LivM_like"/>
    <property type="match status" value="1"/>
</dbReference>
<evidence type="ECO:0000313" key="7">
    <source>
        <dbReference type="EMBL" id="SDP67457.1"/>
    </source>
</evidence>
<evidence type="ECO:0000313" key="8">
    <source>
        <dbReference type="Proteomes" id="UP000199073"/>
    </source>
</evidence>
<dbReference type="EMBL" id="FNJI01000034">
    <property type="protein sequence ID" value="SDP67457.1"/>
    <property type="molecule type" value="Genomic_DNA"/>
</dbReference>
<keyword evidence="3 6" id="KW-0812">Transmembrane</keyword>
<dbReference type="STRING" id="91360.SAMN05660330_03629"/>
<dbReference type="GO" id="GO:0015658">
    <property type="term" value="F:branched-chain amino acid transmembrane transporter activity"/>
    <property type="evidence" value="ECO:0007669"/>
    <property type="project" value="InterPro"/>
</dbReference>
<organism evidence="7 8">
    <name type="scientific">Desulforhopalus singaporensis</name>
    <dbReference type="NCBI Taxonomy" id="91360"/>
    <lineage>
        <taxon>Bacteria</taxon>
        <taxon>Pseudomonadati</taxon>
        <taxon>Thermodesulfobacteriota</taxon>
        <taxon>Desulfobulbia</taxon>
        <taxon>Desulfobulbales</taxon>
        <taxon>Desulfocapsaceae</taxon>
        <taxon>Desulforhopalus</taxon>
    </lineage>
</organism>
<keyword evidence="5 6" id="KW-0472">Membrane</keyword>
<dbReference type="PANTHER" id="PTHR30482:SF10">
    <property type="entry name" value="HIGH-AFFINITY BRANCHED-CHAIN AMINO ACID TRANSPORT PROTEIN BRAE"/>
    <property type="match status" value="1"/>
</dbReference>
<keyword evidence="8" id="KW-1185">Reference proteome</keyword>
<dbReference type="InterPro" id="IPR043428">
    <property type="entry name" value="LivM-like"/>
</dbReference>
<comment type="subcellular location">
    <subcellularLocation>
        <location evidence="1">Cell membrane</location>
        <topology evidence="1">Multi-pass membrane protein</topology>
    </subcellularLocation>
</comment>
<dbReference type="RefSeq" id="WP_092225419.1">
    <property type="nucleotide sequence ID" value="NZ_FNJI01000034.1"/>
</dbReference>
<feature type="transmembrane region" description="Helical" evidence="6">
    <location>
        <begin position="62"/>
        <end position="81"/>
    </location>
</feature>
<feature type="transmembrane region" description="Helical" evidence="6">
    <location>
        <begin position="196"/>
        <end position="214"/>
    </location>
</feature>
<feature type="transmembrane region" description="Helical" evidence="6">
    <location>
        <begin position="115"/>
        <end position="134"/>
    </location>
</feature>
<dbReference type="Proteomes" id="UP000199073">
    <property type="component" value="Unassembled WGS sequence"/>
</dbReference>
<protein>
    <submittedName>
        <fullName evidence="7">Branched-chain amino acid transport system permease protein</fullName>
    </submittedName>
</protein>
<reference evidence="7 8" key="1">
    <citation type="submission" date="2016-10" db="EMBL/GenBank/DDBJ databases">
        <authorList>
            <person name="de Groot N.N."/>
        </authorList>
    </citation>
    <scope>NUCLEOTIDE SEQUENCE [LARGE SCALE GENOMIC DNA]</scope>
    <source>
        <strain evidence="7 8">DSM 12130</strain>
    </source>
</reference>
<accession>A0A1H0UMH9</accession>
<sequence>MTGKKSSGFSVEGVDYEKTGGITGPESDNSKANRKKIEKLLLAATLAATLVLPIVVVSPTYLHIIILILFYAYLTSCWNMVGGFAGVLPLGHSVFIGCGAYTSTILSLQYGLSPWLGMIIGGILATFIGVLIALPTFKLRGAYFALATIAFAEGIRVMIENIDYLGPFNLNGPRGLQIPPLNTGFTSFMFETKEPYYYIILVMLIAILTLTWFISRSKLGFYLSAGGEEPEAAMALGVNVTRAKLTAMAMSSFFTALAGTFYAQFSLFIHPKSIISLDLSFEIAFIALIGGRGSIAGPVLGALLLRPVSDFSRIYFGDVLPGLHLVIFGGVLILVMIYQPRGIQEPLTRVYKRVVDRLAGISVDEPGKKVGKSKEATA</sequence>
<dbReference type="Pfam" id="PF02653">
    <property type="entry name" value="BPD_transp_2"/>
    <property type="match status" value="1"/>
</dbReference>
<evidence type="ECO:0000256" key="2">
    <source>
        <dbReference type="ARBA" id="ARBA00022475"/>
    </source>
</evidence>
<dbReference type="PANTHER" id="PTHR30482">
    <property type="entry name" value="HIGH-AFFINITY BRANCHED-CHAIN AMINO ACID TRANSPORT SYSTEM PERMEASE"/>
    <property type="match status" value="1"/>
</dbReference>
<name>A0A1H0UMH9_9BACT</name>
<evidence type="ECO:0000256" key="1">
    <source>
        <dbReference type="ARBA" id="ARBA00004651"/>
    </source>
</evidence>
<feature type="transmembrane region" description="Helical" evidence="6">
    <location>
        <begin position="283"/>
        <end position="305"/>
    </location>
</feature>
<feature type="transmembrane region" description="Helical" evidence="6">
    <location>
        <begin position="40"/>
        <end position="56"/>
    </location>
</feature>
<keyword evidence="2" id="KW-1003">Cell membrane</keyword>
<keyword evidence="4 6" id="KW-1133">Transmembrane helix</keyword>
<dbReference type="InterPro" id="IPR001851">
    <property type="entry name" value="ABC_transp_permease"/>
</dbReference>
<dbReference type="OrthoDB" id="9780757at2"/>
<evidence type="ECO:0000256" key="4">
    <source>
        <dbReference type="ARBA" id="ARBA00022989"/>
    </source>
</evidence>
<proteinExistence type="predicted"/>
<dbReference type="GO" id="GO:0005886">
    <property type="term" value="C:plasma membrane"/>
    <property type="evidence" value="ECO:0007669"/>
    <property type="project" value="UniProtKB-SubCell"/>
</dbReference>
<feature type="transmembrane region" description="Helical" evidence="6">
    <location>
        <begin position="88"/>
        <end position="109"/>
    </location>
</feature>
<evidence type="ECO:0000256" key="6">
    <source>
        <dbReference type="SAM" id="Phobius"/>
    </source>
</evidence>
<evidence type="ECO:0000256" key="3">
    <source>
        <dbReference type="ARBA" id="ARBA00022692"/>
    </source>
</evidence>